<dbReference type="PROSITE" id="PS50923">
    <property type="entry name" value="SUSHI"/>
    <property type="match status" value="2"/>
</dbReference>
<dbReference type="SUPFAM" id="SSF57535">
    <property type="entry name" value="Complement control module/SCR domain"/>
    <property type="match status" value="2"/>
</dbReference>
<keyword evidence="2" id="KW-0677">Repeat</keyword>
<dbReference type="CDD" id="cd00033">
    <property type="entry name" value="CCP"/>
    <property type="match status" value="1"/>
</dbReference>
<dbReference type="InterPro" id="IPR050350">
    <property type="entry name" value="Compl-Cell_Adhes-Reg"/>
</dbReference>
<evidence type="ECO:0000313" key="6">
    <source>
        <dbReference type="EMBL" id="CEM17293.1"/>
    </source>
</evidence>
<dbReference type="STRING" id="1169540.A0A0G4FRL2"/>
<organism evidence="6 7">
    <name type="scientific">Vitrella brassicaformis (strain CCMP3155)</name>
    <dbReference type="NCBI Taxonomy" id="1169540"/>
    <lineage>
        <taxon>Eukaryota</taxon>
        <taxon>Sar</taxon>
        <taxon>Alveolata</taxon>
        <taxon>Colpodellida</taxon>
        <taxon>Vitrellaceae</taxon>
        <taxon>Vitrella</taxon>
    </lineage>
</organism>
<dbReference type="Proteomes" id="UP000041254">
    <property type="component" value="Unassembled WGS sequence"/>
</dbReference>
<dbReference type="InterPro" id="IPR035976">
    <property type="entry name" value="Sushi/SCR/CCP_sf"/>
</dbReference>
<keyword evidence="3" id="KW-1015">Disulfide bond</keyword>
<keyword evidence="4" id="KW-0325">Glycoprotein</keyword>
<feature type="domain" description="Sushi" evidence="5">
    <location>
        <begin position="486"/>
        <end position="554"/>
    </location>
</feature>
<feature type="domain" description="Sushi" evidence="5">
    <location>
        <begin position="662"/>
        <end position="729"/>
    </location>
</feature>
<evidence type="ECO:0000259" key="5">
    <source>
        <dbReference type="PROSITE" id="PS50923"/>
    </source>
</evidence>
<dbReference type="PhylomeDB" id="A0A0G4FRL2"/>
<evidence type="ECO:0000256" key="3">
    <source>
        <dbReference type="ARBA" id="ARBA00023157"/>
    </source>
</evidence>
<dbReference type="AlphaFoldDB" id="A0A0G4FRL2"/>
<evidence type="ECO:0000313" key="7">
    <source>
        <dbReference type="Proteomes" id="UP000041254"/>
    </source>
</evidence>
<name>A0A0G4FRL2_VITBC</name>
<dbReference type="InterPro" id="IPR000436">
    <property type="entry name" value="Sushi_SCR_CCP_dom"/>
</dbReference>
<evidence type="ECO:0000256" key="4">
    <source>
        <dbReference type="ARBA" id="ARBA00023180"/>
    </source>
</evidence>
<dbReference type="PANTHER" id="PTHR19325:SF575">
    <property type="entry name" value="LOCOMOTION-RELATED PROTEIN HIKARU GENKI"/>
    <property type="match status" value="1"/>
</dbReference>
<evidence type="ECO:0000256" key="1">
    <source>
        <dbReference type="ARBA" id="ARBA00022659"/>
    </source>
</evidence>
<evidence type="ECO:0000256" key="2">
    <source>
        <dbReference type="ARBA" id="ARBA00022737"/>
    </source>
</evidence>
<dbReference type="PANTHER" id="PTHR19325">
    <property type="entry name" value="COMPLEMENT COMPONENT-RELATED SUSHI DOMAIN-CONTAINING"/>
    <property type="match status" value="1"/>
</dbReference>
<dbReference type="Gene3D" id="2.10.70.10">
    <property type="entry name" value="Complement Module, domain 1"/>
    <property type="match status" value="2"/>
</dbReference>
<dbReference type="EMBL" id="CDMY01000488">
    <property type="protein sequence ID" value="CEM17293.1"/>
    <property type="molecule type" value="Genomic_DNA"/>
</dbReference>
<reference evidence="6 7" key="1">
    <citation type="submission" date="2014-11" db="EMBL/GenBank/DDBJ databases">
        <authorList>
            <person name="Zhu J."/>
            <person name="Qi W."/>
            <person name="Song R."/>
        </authorList>
    </citation>
    <scope>NUCLEOTIDE SEQUENCE [LARGE SCALE GENOMIC DNA]</scope>
</reference>
<keyword evidence="1" id="KW-0768">Sushi</keyword>
<dbReference type="OrthoDB" id="5804959at2759"/>
<sequence length="855" mass="94035">MKRLRRAFAALQGIFMLEGLLFALGGANAPSKSFLLSMGDFDPFSFISRYRRSARAAVATPADNDTEAIQVPSLVDIQAYLKEEQKKARGICWRGEACRKRLKVSCSDLENVYIADEDRLAIAKRGGEEAVQNWADARGSACPDGFGSLEQPTSANAPTFERTITDSIELIKMGRDPKQPQWGGLRFRNGTWMVGERSYTLFEKGNVTVIFLVTWPRMEYDNGHAVDLDNGSAVILNFDMATKDANLEIGFDREDDNPVGRFSFGAGPSPAKKIRLEDVQLVTQTTSTIVIRRIKPKEERGIPSTEPPKTEIIIDGKALPNADDITWMDKNAKKGAILDLGCRVDSPKPPPELPETPRTHRNVDAMLSQCFMDGVVHSLLIYSRFVPDDELKMTSSVLNFTLENPKELYRKIDCGRLKEPKDGVIDYANIPGLNATECGAIAIFRCNKGLSWPKAYPFKTQCTIDGTWDAFPNVTDIPSCLNYTAMVCKELEPPKVEAVGEVPVQQLLNDDSFAAGGEINFACPNGSVLSRGDEKVVCIEAKGEFRGDVPKCIIFCPMTGLETRDHLEVRYSDPQVRHGSIVKFKCPNGLDLSPKRAHELMCYAPGEAALELSVEESILGLGGLKNLLQKARGPRLIQPGLSDEDAAEADPEEIPHCVVEGGKCGLPPEPTDVNTLSNWRLAAPRGNQSFAIGTNVTMGCNGSYELRGPTTLLCQEDGSYDRPTPYCVFVDRPVCVQPASDLLSHGYLMFEDGHSTDPDFTMLEGQEIKGVCDDGYVLFPKQDLVITCNGEGQLEPDPATIQCVEEPVRGLGRAEGPCGDLTLDDNIDTVVPLQDKYDFGDRWPLCARLASQWLV</sequence>
<accession>A0A0G4FRL2</accession>
<dbReference type="VEuPathDB" id="CryptoDB:Vbra_21593"/>
<dbReference type="SMART" id="SM00032">
    <property type="entry name" value="CCP"/>
    <property type="match status" value="4"/>
</dbReference>
<dbReference type="Pfam" id="PF00084">
    <property type="entry name" value="Sushi"/>
    <property type="match status" value="1"/>
</dbReference>
<gene>
    <name evidence="6" type="ORF">Vbra_21593</name>
</gene>
<keyword evidence="7" id="KW-1185">Reference proteome</keyword>
<dbReference type="InParanoid" id="A0A0G4FRL2"/>
<proteinExistence type="predicted"/>
<protein>
    <recommendedName>
        <fullName evidence="5">Sushi domain-containing protein</fullName>
    </recommendedName>
</protein>